<dbReference type="EMBL" id="KN667573">
    <property type="protein sequence ID" value="KHN06615.1"/>
    <property type="molecule type" value="Genomic_DNA"/>
</dbReference>
<proteinExistence type="predicted"/>
<name>A0A0B2PBA6_GLYSO</name>
<evidence type="ECO:0000256" key="1">
    <source>
        <dbReference type="SAM" id="MobiDB-lite"/>
    </source>
</evidence>
<feature type="region of interest" description="Disordered" evidence="1">
    <location>
        <begin position="52"/>
        <end position="99"/>
    </location>
</feature>
<sequence>MSLSFFSRGAPDPPSTAVPSSSSSRSEPSLRSCPLLRLSSSGVFEGLNSENNAEAEAATVTAPSRSKQHSDGDAEHEANAFQEVKKAKQKKSKKPKVTVAEAASRISADDLDAFLAEITVSVSFSQLICCLVQVWW</sequence>
<feature type="compositionally biased region" description="Basic residues" evidence="1">
    <location>
        <begin position="87"/>
        <end position="96"/>
    </location>
</feature>
<evidence type="ECO:0000313" key="2">
    <source>
        <dbReference type="EMBL" id="KHN06615.1"/>
    </source>
</evidence>
<protein>
    <submittedName>
        <fullName evidence="2">Uncharacterized protein</fullName>
    </submittedName>
</protein>
<dbReference type="AlphaFoldDB" id="A0A0B2PBA6"/>
<dbReference type="Proteomes" id="UP000053555">
    <property type="component" value="Unassembled WGS sequence"/>
</dbReference>
<reference evidence="2" key="1">
    <citation type="submission" date="2014-07" db="EMBL/GenBank/DDBJ databases">
        <title>Identification of a novel salt tolerance gene in wild soybean by whole-genome sequencing.</title>
        <authorList>
            <person name="Lam H.-M."/>
            <person name="Qi X."/>
            <person name="Li M.-W."/>
            <person name="Liu X."/>
            <person name="Xie M."/>
            <person name="Ni M."/>
            <person name="Xu X."/>
        </authorList>
    </citation>
    <scope>NUCLEOTIDE SEQUENCE [LARGE SCALE GENOMIC DNA]</scope>
    <source>
        <tissue evidence="2">Root</tissue>
    </source>
</reference>
<feature type="compositionally biased region" description="Basic and acidic residues" evidence="1">
    <location>
        <begin position="68"/>
        <end position="86"/>
    </location>
</feature>
<feature type="region of interest" description="Disordered" evidence="1">
    <location>
        <begin position="1"/>
        <end position="33"/>
    </location>
</feature>
<gene>
    <name evidence="2" type="ORF">glysoja_040120</name>
</gene>
<organism evidence="2">
    <name type="scientific">Glycine soja</name>
    <name type="common">Wild soybean</name>
    <dbReference type="NCBI Taxonomy" id="3848"/>
    <lineage>
        <taxon>Eukaryota</taxon>
        <taxon>Viridiplantae</taxon>
        <taxon>Streptophyta</taxon>
        <taxon>Embryophyta</taxon>
        <taxon>Tracheophyta</taxon>
        <taxon>Spermatophyta</taxon>
        <taxon>Magnoliopsida</taxon>
        <taxon>eudicotyledons</taxon>
        <taxon>Gunneridae</taxon>
        <taxon>Pentapetalae</taxon>
        <taxon>rosids</taxon>
        <taxon>fabids</taxon>
        <taxon>Fabales</taxon>
        <taxon>Fabaceae</taxon>
        <taxon>Papilionoideae</taxon>
        <taxon>50 kb inversion clade</taxon>
        <taxon>NPAAA clade</taxon>
        <taxon>indigoferoid/millettioid clade</taxon>
        <taxon>Phaseoleae</taxon>
        <taxon>Glycine</taxon>
        <taxon>Glycine subgen. Soja</taxon>
    </lineage>
</organism>
<accession>A0A0B2PBA6</accession>
<feature type="compositionally biased region" description="Low complexity" evidence="1">
    <location>
        <begin position="19"/>
        <end position="33"/>
    </location>
</feature>